<feature type="domain" description="Calcineurin-like phosphoesterase" evidence="4">
    <location>
        <begin position="8"/>
        <end position="241"/>
    </location>
</feature>
<evidence type="ECO:0000256" key="3">
    <source>
        <dbReference type="RuleBase" id="RU362119"/>
    </source>
</evidence>
<evidence type="ECO:0000313" key="6">
    <source>
        <dbReference type="EMBL" id="PAV23745.1"/>
    </source>
</evidence>
<organism evidence="6 7">
    <name type="scientific">Pyrrhoderma noxium</name>
    <dbReference type="NCBI Taxonomy" id="2282107"/>
    <lineage>
        <taxon>Eukaryota</taxon>
        <taxon>Fungi</taxon>
        <taxon>Dikarya</taxon>
        <taxon>Basidiomycota</taxon>
        <taxon>Agaricomycotina</taxon>
        <taxon>Agaricomycetes</taxon>
        <taxon>Hymenochaetales</taxon>
        <taxon>Hymenochaetaceae</taxon>
        <taxon>Pyrrhoderma</taxon>
    </lineage>
</organism>
<dbReference type="PANTHER" id="PTHR11575:SF48">
    <property type="entry name" value="5'-NUCLEOTIDASE"/>
    <property type="match status" value="1"/>
</dbReference>
<keyword evidence="3" id="KW-0378">Hydrolase</keyword>
<dbReference type="Gene3D" id="3.60.21.10">
    <property type="match status" value="1"/>
</dbReference>
<dbReference type="Gene3D" id="3.90.780.10">
    <property type="entry name" value="5'-Nucleotidase, C-terminal domain"/>
    <property type="match status" value="1"/>
</dbReference>
<dbReference type="Proteomes" id="UP000217199">
    <property type="component" value="Unassembled WGS sequence"/>
</dbReference>
<dbReference type="InterPro" id="IPR008334">
    <property type="entry name" value="5'-Nucleotdase_C"/>
</dbReference>
<dbReference type="AlphaFoldDB" id="A0A286UWB8"/>
<protein>
    <submittedName>
        <fullName evidence="6">Metallo-dependent phosphatase</fullName>
    </submittedName>
</protein>
<dbReference type="InParanoid" id="A0A286UWB8"/>
<dbReference type="Pfam" id="PF02872">
    <property type="entry name" value="5_nucleotid_C"/>
    <property type="match status" value="1"/>
</dbReference>
<evidence type="ECO:0000313" key="7">
    <source>
        <dbReference type="Proteomes" id="UP000217199"/>
    </source>
</evidence>
<dbReference type="GO" id="GO:0009166">
    <property type="term" value="P:nucleotide catabolic process"/>
    <property type="evidence" value="ECO:0007669"/>
    <property type="project" value="InterPro"/>
</dbReference>
<dbReference type="GO" id="GO:0000166">
    <property type="term" value="F:nucleotide binding"/>
    <property type="evidence" value="ECO:0007669"/>
    <property type="project" value="UniProtKB-KW"/>
</dbReference>
<dbReference type="PRINTS" id="PR01607">
    <property type="entry name" value="APYRASEFAMLY"/>
</dbReference>
<evidence type="ECO:0000256" key="1">
    <source>
        <dbReference type="ARBA" id="ARBA00006654"/>
    </source>
</evidence>
<dbReference type="STRING" id="2282107.A0A286UWB8"/>
<dbReference type="EMBL" id="NBII01000001">
    <property type="protein sequence ID" value="PAV23745.1"/>
    <property type="molecule type" value="Genomic_DNA"/>
</dbReference>
<comment type="similarity">
    <text evidence="1 3">Belongs to the 5'-nucleotidase family.</text>
</comment>
<name>A0A286UWB8_9AGAM</name>
<dbReference type="SUPFAM" id="SSF55816">
    <property type="entry name" value="5'-nucleotidase (syn. UDP-sugar hydrolase), C-terminal domain"/>
    <property type="match status" value="1"/>
</dbReference>
<dbReference type="SUPFAM" id="SSF56300">
    <property type="entry name" value="Metallo-dependent phosphatases"/>
    <property type="match status" value="1"/>
</dbReference>
<reference evidence="6 7" key="1">
    <citation type="journal article" date="2017" name="Mol. Ecol.">
        <title>Comparative and population genomic landscape of Phellinus noxius: A hypervariable fungus causing root rot in trees.</title>
        <authorList>
            <person name="Chung C.L."/>
            <person name="Lee T.J."/>
            <person name="Akiba M."/>
            <person name="Lee H.H."/>
            <person name="Kuo T.H."/>
            <person name="Liu D."/>
            <person name="Ke H.M."/>
            <person name="Yokoi T."/>
            <person name="Roa M.B."/>
            <person name="Lu M.J."/>
            <person name="Chang Y.Y."/>
            <person name="Ann P.J."/>
            <person name="Tsai J.N."/>
            <person name="Chen C.Y."/>
            <person name="Tzean S.S."/>
            <person name="Ota Y."/>
            <person name="Hattori T."/>
            <person name="Sahashi N."/>
            <person name="Liou R.F."/>
            <person name="Kikuchi T."/>
            <person name="Tsai I.J."/>
        </authorList>
    </citation>
    <scope>NUCLEOTIDE SEQUENCE [LARGE SCALE GENOMIC DNA]</scope>
    <source>
        <strain evidence="6 7">FFPRI411160</strain>
    </source>
</reference>
<accession>A0A286UWB8</accession>
<dbReference type="GO" id="GO:0016787">
    <property type="term" value="F:hydrolase activity"/>
    <property type="evidence" value="ECO:0007669"/>
    <property type="project" value="UniProtKB-KW"/>
</dbReference>
<keyword evidence="7" id="KW-1185">Reference proteome</keyword>
<keyword evidence="2" id="KW-0732">Signal</keyword>
<comment type="caution">
    <text evidence="6">The sequence shown here is derived from an EMBL/GenBank/DDBJ whole genome shotgun (WGS) entry which is preliminary data.</text>
</comment>
<dbReference type="InterPro" id="IPR036907">
    <property type="entry name" value="5'-Nucleotdase_C_sf"/>
</dbReference>
<proteinExistence type="inferred from homology"/>
<evidence type="ECO:0000259" key="5">
    <source>
        <dbReference type="Pfam" id="PF02872"/>
    </source>
</evidence>
<evidence type="ECO:0000259" key="4">
    <source>
        <dbReference type="Pfam" id="PF00149"/>
    </source>
</evidence>
<dbReference type="Pfam" id="PF00149">
    <property type="entry name" value="Metallophos"/>
    <property type="match status" value="1"/>
</dbReference>
<dbReference type="InterPro" id="IPR004843">
    <property type="entry name" value="Calcineurin-like_PHP"/>
</dbReference>
<sequence>MSGASTILPILHFNDVYRVNPQKLAGGKTIDVTQFAAHVDYLRDVWNEREDGKRDGLVLFSGDLFNPSVESSVTRGSHMVPVINNIGPDVATTGNHDFDFGYPHLTKLVKDTSFPWVLSNIIDETTSAVPESLHEFYVLERCGIRIGFIGLVEEEWITTVPSWPPSFKYKDMATVALELSERLRDAEGDHRCDLIIALTHSRIPNDLKLAKAVNALSPSHQTESFVSTHGVDLILGGHDHLYYASRGVTEWEGYDTTQDVLGAEQDEGDVLVAKSGTDFRDLSEIILELVDAPARSVRRKVIKSLKGKRHETQSNWPSSQKLKDTLSKILDSVSETMKKPVCRAIQPLDLRSELIRTDESASGNWFADVIRHAYDDGLSNMGIESADAVFLCAGALRGDTVYGPGNITLGDIMEILPFEDSIVALELDGQTIWDALEAGLATWPAQEGRFPVVAGLRVTWDSRKPPGQRVLNVALEIQRRRNSAAGDSTPNLSVEYEEVKREKGSRKYTVITREYMTQGHDGFECLVGHKMLIDDEQGQMMSTIVRRYLLGSKYINMMTRPSPTSERPKLAFLSRESERLLKSAKERADRISHEASQRARERWHATIEHRVGSI</sequence>
<evidence type="ECO:0000256" key="2">
    <source>
        <dbReference type="ARBA" id="ARBA00022729"/>
    </source>
</evidence>
<feature type="domain" description="5'-Nucleotidase C-terminal" evidence="5">
    <location>
        <begin position="356"/>
        <end position="526"/>
    </location>
</feature>
<dbReference type="PANTHER" id="PTHR11575">
    <property type="entry name" value="5'-NUCLEOTIDASE-RELATED"/>
    <property type="match status" value="1"/>
</dbReference>
<keyword evidence="3" id="KW-0547">Nucleotide-binding</keyword>
<dbReference type="InterPro" id="IPR029052">
    <property type="entry name" value="Metallo-depent_PP-like"/>
</dbReference>
<dbReference type="InterPro" id="IPR006179">
    <property type="entry name" value="5_nucleotidase/apyrase"/>
</dbReference>
<dbReference type="OrthoDB" id="10252235at2759"/>
<gene>
    <name evidence="6" type="ORF">PNOK_0081300</name>
</gene>